<accession>A0A1F5MIT2</accession>
<name>A0A1F5MIT2_9BACT</name>
<evidence type="ECO:0000313" key="3">
    <source>
        <dbReference type="Proteomes" id="UP000178017"/>
    </source>
</evidence>
<dbReference type="AlphaFoldDB" id="A0A1F5MIT2"/>
<keyword evidence="1" id="KW-0812">Transmembrane</keyword>
<reference evidence="2 3" key="1">
    <citation type="journal article" date="2016" name="Nat. Commun.">
        <title>Thousands of microbial genomes shed light on interconnected biogeochemical processes in an aquifer system.</title>
        <authorList>
            <person name="Anantharaman K."/>
            <person name="Brown C.T."/>
            <person name="Hug L.A."/>
            <person name="Sharon I."/>
            <person name="Castelle C.J."/>
            <person name="Probst A.J."/>
            <person name="Thomas B.C."/>
            <person name="Singh A."/>
            <person name="Wilkins M.J."/>
            <person name="Karaoz U."/>
            <person name="Brodie E.L."/>
            <person name="Williams K.H."/>
            <person name="Hubbard S.S."/>
            <person name="Banfield J.F."/>
        </authorList>
    </citation>
    <scope>NUCLEOTIDE SEQUENCE [LARGE SCALE GENOMIC DNA]</scope>
</reference>
<keyword evidence="1" id="KW-1133">Transmembrane helix</keyword>
<organism evidence="2 3">
    <name type="scientific">Candidatus Daviesbacteria bacterium RIFCSPLOWO2_01_FULL_40_24</name>
    <dbReference type="NCBI Taxonomy" id="1797787"/>
    <lineage>
        <taxon>Bacteria</taxon>
        <taxon>Candidatus Daviesiibacteriota</taxon>
    </lineage>
</organism>
<gene>
    <name evidence="2" type="ORF">A3B49_02490</name>
</gene>
<evidence type="ECO:0000256" key="1">
    <source>
        <dbReference type="SAM" id="Phobius"/>
    </source>
</evidence>
<evidence type="ECO:0000313" key="2">
    <source>
        <dbReference type="EMBL" id="OGE65274.1"/>
    </source>
</evidence>
<protein>
    <submittedName>
        <fullName evidence="2">Uncharacterized protein</fullName>
    </submittedName>
</protein>
<sequence>MIERHDGSSDIGRYIDRDPAVQISKGLWLVAAIANTICGVAMGAERIARFSGRVRRVFTPTHIELP</sequence>
<keyword evidence="1" id="KW-0472">Membrane</keyword>
<dbReference type="Proteomes" id="UP000178017">
    <property type="component" value="Unassembled WGS sequence"/>
</dbReference>
<proteinExistence type="predicted"/>
<feature type="transmembrane region" description="Helical" evidence="1">
    <location>
        <begin position="27"/>
        <end position="48"/>
    </location>
</feature>
<dbReference type="EMBL" id="MFDO01000021">
    <property type="protein sequence ID" value="OGE65274.1"/>
    <property type="molecule type" value="Genomic_DNA"/>
</dbReference>
<comment type="caution">
    <text evidence="2">The sequence shown here is derived from an EMBL/GenBank/DDBJ whole genome shotgun (WGS) entry which is preliminary data.</text>
</comment>